<dbReference type="eggNOG" id="COG0745">
    <property type="taxonomic scope" value="Bacteria"/>
</dbReference>
<dbReference type="Pfam" id="PF00486">
    <property type="entry name" value="Trans_reg_C"/>
    <property type="match status" value="1"/>
</dbReference>
<dbReference type="GO" id="GO:0000976">
    <property type="term" value="F:transcription cis-regulatory region binding"/>
    <property type="evidence" value="ECO:0007669"/>
    <property type="project" value="TreeGrafter"/>
</dbReference>
<keyword evidence="7" id="KW-1185">Reference proteome</keyword>
<feature type="domain" description="Response regulatory" evidence="4">
    <location>
        <begin position="4"/>
        <end position="117"/>
    </location>
</feature>
<dbReference type="PANTHER" id="PTHR48111:SF36">
    <property type="entry name" value="TRANSCRIPTIONAL REGULATORY PROTEIN CUTR"/>
    <property type="match status" value="1"/>
</dbReference>
<reference evidence="6 7" key="1">
    <citation type="submission" date="2011-11" db="EMBL/GenBank/DDBJ databases">
        <title>The Noncontiguous Finished sequence of Saccharomonospora cyanea NA-134.</title>
        <authorList>
            <consortium name="US DOE Joint Genome Institute"/>
            <person name="Lucas S."/>
            <person name="Han J."/>
            <person name="Lapidus A."/>
            <person name="Cheng J.-F."/>
            <person name="Goodwin L."/>
            <person name="Pitluck S."/>
            <person name="Peters L."/>
            <person name="Ovchinnikova G."/>
            <person name="Lu M."/>
            <person name="Detter J.C."/>
            <person name="Han C."/>
            <person name="Tapia R."/>
            <person name="Land M."/>
            <person name="Hauser L."/>
            <person name="Kyrpides N."/>
            <person name="Ivanova N."/>
            <person name="Pagani I."/>
            <person name="Brambilla E.-M."/>
            <person name="Klenk H.-P."/>
            <person name="Woyke T."/>
        </authorList>
    </citation>
    <scope>NUCLEOTIDE SEQUENCE [LARGE SCALE GENOMIC DNA]</scope>
    <source>
        <strain evidence="6 7">NA-134</strain>
    </source>
</reference>
<gene>
    <name evidence="6" type="ORF">SaccyDRAFT_3185</name>
</gene>
<evidence type="ECO:0000256" key="1">
    <source>
        <dbReference type="ARBA" id="ARBA00023125"/>
    </source>
</evidence>
<dbReference type="Gene3D" id="1.10.10.10">
    <property type="entry name" value="Winged helix-like DNA-binding domain superfamily/Winged helix DNA-binding domain"/>
    <property type="match status" value="1"/>
</dbReference>
<dbReference type="GO" id="GO:0005829">
    <property type="term" value="C:cytosol"/>
    <property type="evidence" value="ECO:0007669"/>
    <property type="project" value="TreeGrafter"/>
</dbReference>
<dbReference type="EMBL" id="CM001440">
    <property type="protein sequence ID" value="EHR62021.1"/>
    <property type="molecule type" value="Genomic_DNA"/>
</dbReference>
<organism evidence="6 7">
    <name type="scientific">Saccharomonospora cyanea NA-134</name>
    <dbReference type="NCBI Taxonomy" id="882082"/>
    <lineage>
        <taxon>Bacteria</taxon>
        <taxon>Bacillati</taxon>
        <taxon>Actinomycetota</taxon>
        <taxon>Actinomycetes</taxon>
        <taxon>Pseudonocardiales</taxon>
        <taxon>Pseudonocardiaceae</taxon>
        <taxon>Saccharomonospora</taxon>
    </lineage>
</organism>
<keyword evidence="2" id="KW-0597">Phosphoprotein</keyword>
<keyword evidence="1 3" id="KW-0238">DNA-binding</keyword>
<evidence type="ECO:0000256" key="2">
    <source>
        <dbReference type="PROSITE-ProRule" id="PRU00169"/>
    </source>
</evidence>
<dbReference type="PROSITE" id="PS51755">
    <property type="entry name" value="OMPR_PHOB"/>
    <property type="match status" value="1"/>
</dbReference>
<dbReference type="SMART" id="SM00448">
    <property type="entry name" value="REC"/>
    <property type="match status" value="1"/>
</dbReference>
<feature type="modified residue" description="4-aspartylphosphate" evidence="2">
    <location>
        <position position="53"/>
    </location>
</feature>
<name>H5XLX9_9PSEU</name>
<dbReference type="SUPFAM" id="SSF52172">
    <property type="entry name" value="CheY-like"/>
    <property type="match status" value="1"/>
</dbReference>
<dbReference type="STRING" id="882082.SaccyDRAFT_3185"/>
<accession>H5XLX9</accession>
<dbReference type="GO" id="GO:0006355">
    <property type="term" value="P:regulation of DNA-templated transcription"/>
    <property type="evidence" value="ECO:0007669"/>
    <property type="project" value="InterPro"/>
</dbReference>
<dbReference type="Proteomes" id="UP000002791">
    <property type="component" value="Chromosome"/>
</dbReference>
<dbReference type="Gene3D" id="6.10.250.690">
    <property type="match status" value="1"/>
</dbReference>
<evidence type="ECO:0000313" key="6">
    <source>
        <dbReference type="EMBL" id="EHR62021.1"/>
    </source>
</evidence>
<evidence type="ECO:0000256" key="3">
    <source>
        <dbReference type="PROSITE-ProRule" id="PRU01091"/>
    </source>
</evidence>
<dbReference type="PANTHER" id="PTHR48111">
    <property type="entry name" value="REGULATOR OF RPOS"/>
    <property type="match status" value="1"/>
</dbReference>
<dbReference type="InterPro" id="IPR011006">
    <property type="entry name" value="CheY-like_superfamily"/>
</dbReference>
<sequence>MSVRVLVIEDDENLRVALESALRGDGFAVDVAGSIAAADEAVSVNAYDCAVFDRMLPGGDALDYVAERRRRGWSVPVLFLTARDTVSDRVDGLTWGDDYLVKPFAMEELLVRVRSLCRRVEAPVSAPLRLFDIELDPERHEAWRGGAPLSLTPREFVVLQRLLAADGRLVPRRELVAAAWDELVSPSSNVLDVVIRQLRRKLGPPDVVQTVRGSGYYLGTVHTG</sequence>
<dbReference type="AlphaFoldDB" id="H5XLX9"/>
<dbReference type="InterPro" id="IPR039420">
    <property type="entry name" value="WalR-like"/>
</dbReference>
<dbReference type="GO" id="GO:0000156">
    <property type="term" value="F:phosphorelay response regulator activity"/>
    <property type="evidence" value="ECO:0007669"/>
    <property type="project" value="TreeGrafter"/>
</dbReference>
<proteinExistence type="predicted"/>
<evidence type="ECO:0000259" key="5">
    <source>
        <dbReference type="PROSITE" id="PS51755"/>
    </source>
</evidence>
<dbReference type="InterPro" id="IPR036388">
    <property type="entry name" value="WH-like_DNA-bd_sf"/>
</dbReference>
<dbReference type="SMART" id="SM00862">
    <property type="entry name" value="Trans_reg_C"/>
    <property type="match status" value="1"/>
</dbReference>
<feature type="DNA-binding region" description="OmpR/PhoB-type" evidence="3">
    <location>
        <begin position="125"/>
        <end position="220"/>
    </location>
</feature>
<dbReference type="CDD" id="cd00383">
    <property type="entry name" value="trans_reg_C"/>
    <property type="match status" value="1"/>
</dbReference>
<dbReference type="Pfam" id="PF00072">
    <property type="entry name" value="Response_reg"/>
    <property type="match status" value="1"/>
</dbReference>
<feature type="domain" description="OmpR/PhoB-type" evidence="5">
    <location>
        <begin position="125"/>
        <end position="220"/>
    </location>
</feature>
<evidence type="ECO:0000259" key="4">
    <source>
        <dbReference type="PROSITE" id="PS50110"/>
    </source>
</evidence>
<protein>
    <submittedName>
        <fullName evidence="6">Response regulator with CheY-like receiver domain and winged-helix DNA-binding domain</fullName>
    </submittedName>
</protein>
<dbReference type="PROSITE" id="PS50110">
    <property type="entry name" value="RESPONSE_REGULATORY"/>
    <property type="match status" value="1"/>
</dbReference>
<dbReference type="Gene3D" id="3.40.50.2300">
    <property type="match status" value="1"/>
</dbReference>
<dbReference type="GO" id="GO:0032993">
    <property type="term" value="C:protein-DNA complex"/>
    <property type="evidence" value="ECO:0007669"/>
    <property type="project" value="TreeGrafter"/>
</dbReference>
<dbReference type="HOGENOM" id="CLU_000445_30_1_11"/>
<evidence type="ECO:0000313" key="7">
    <source>
        <dbReference type="Proteomes" id="UP000002791"/>
    </source>
</evidence>
<dbReference type="InterPro" id="IPR001867">
    <property type="entry name" value="OmpR/PhoB-type_DNA-bd"/>
</dbReference>
<dbReference type="InterPro" id="IPR001789">
    <property type="entry name" value="Sig_transdc_resp-reg_receiver"/>
</dbReference>